<dbReference type="Proteomes" id="UP001234297">
    <property type="component" value="Chromosome 7"/>
</dbReference>
<dbReference type="EMBL" id="CM056815">
    <property type="protein sequence ID" value="KAJ8630973.1"/>
    <property type="molecule type" value="Genomic_DNA"/>
</dbReference>
<sequence>MLASGKRQTYIIHMDHSHKPHSFSTPELWHRSILSSLSSTQATSEEEPEAMLLYSYSHVMHGFSASLTTSQLSELEKLPAHRATYHESFGKLFTTHTPRFLGLRHDSGIWPAASYGQDVIIGIIDTGIWPESESFKDRGMSPVPERWKGTCENGTEFSPSLCNRKLIGARSFSKGLKAAGRNIAAGEYDSPRDSFGHGTHTSSTAAGAYVSGADYLGYAEGTAKGVAPGARVAMYKVIWRAETYESAATDVLAGMDQAIADGVDIMSLSLGFEQTPYYSDVIGMGSLSALEKGIFVTCAAGNDGEDLNTTHNGAPWITTVGAGTVDRAFLASVTLGNGVFLEGQSYYPERIYIANAPLFYGKGDARKVICSPLSLNESEVAGKVVLCDTSNDSDIYMQMHEVFRSNAEAGIFIFSDPHDSLFLSPTDFNFPSLIIKSDDTTSSLKQYASETVNATVREMKFEITKLRFKPAPQVAFFSSRGPDPITPGVLKPDIIAPGKDVLAAWIPNKPFARRGSDSLVTDYALLSGTSMAAPHVAGVAALLRAVHKDWSPAAIHSAIMTTATIVDNTKSAIKDEWTGMPTTPLVFGAGQINPNKAMDPGLVYDADFQDYIEFLCGLGYNSTQMGAVLRRSQWNCSSIPHELNYPSFIAFFSNMTGFPAKKNFSRVVTNVGSDSVVYRAVTEVSIGMRMWTEPKSLTFSSKNQKQGFVLNVEIDKEAWSDTPVVYGFLKWVDDQNHVVSSPVVAIYGWLRLFPENFPTTAKANEDRDSLQPSTVKSGLKPCHLRHQGREVENRFPEVPTGMRIRTEPDSLTFSSKYQRQGFVVKIEMEKEAWSKSPVAYGYLKWVDEQNHAVSSL</sequence>
<proteinExistence type="predicted"/>
<accession>A0ACC2LCZ8</accession>
<organism evidence="1 2">
    <name type="scientific">Persea americana</name>
    <name type="common">Avocado</name>
    <dbReference type="NCBI Taxonomy" id="3435"/>
    <lineage>
        <taxon>Eukaryota</taxon>
        <taxon>Viridiplantae</taxon>
        <taxon>Streptophyta</taxon>
        <taxon>Embryophyta</taxon>
        <taxon>Tracheophyta</taxon>
        <taxon>Spermatophyta</taxon>
        <taxon>Magnoliopsida</taxon>
        <taxon>Magnoliidae</taxon>
        <taxon>Laurales</taxon>
        <taxon>Lauraceae</taxon>
        <taxon>Persea</taxon>
    </lineage>
</organism>
<evidence type="ECO:0000313" key="1">
    <source>
        <dbReference type="EMBL" id="KAJ8630973.1"/>
    </source>
</evidence>
<name>A0ACC2LCZ8_PERAE</name>
<comment type="caution">
    <text evidence="1">The sequence shown here is derived from an EMBL/GenBank/DDBJ whole genome shotgun (WGS) entry which is preliminary data.</text>
</comment>
<protein>
    <submittedName>
        <fullName evidence="1">Uncharacterized protein</fullName>
    </submittedName>
</protein>
<gene>
    <name evidence="1" type="ORF">MRB53_024296</name>
</gene>
<evidence type="ECO:0000313" key="2">
    <source>
        <dbReference type="Proteomes" id="UP001234297"/>
    </source>
</evidence>
<keyword evidence="2" id="KW-1185">Reference proteome</keyword>
<reference evidence="1 2" key="1">
    <citation type="journal article" date="2022" name="Hortic Res">
        <title>A haplotype resolved chromosomal level avocado genome allows analysis of novel avocado genes.</title>
        <authorList>
            <person name="Nath O."/>
            <person name="Fletcher S.J."/>
            <person name="Hayward A."/>
            <person name="Shaw L.M."/>
            <person name="Masouleh A.K."/>
            <person name="Furtado A."/>
            <person name="Henry R.J."/>
            <person name="Mitter N."/>
        </authorList>
    </citation>
    <scope>NUCLEOTIDE SEQUENCE [LARGE SCALE GENOMIC DNA]</scope>
    <source>
        <strain evidence="2">cv. Hass</strain>
    </source>
</reference>